<dbReference type="Proteomes" id="UP000272942">
    <property type="component" value="Unassembled WGS sequence"/>
</dbReference>
<proteinExistence type="predicted"/>
<reference evidence="3" key="1">
    <citation type="submission" date="2016-06" db="UniProtKB">
        <authorList>
            <consortium name="WormBaseParasite"/>
        </authorList>
    </citation>
    <scope>IDENTIFICATION</scope>
</reference>
<evidence type="ECO:0000313" key="1">
    <source>
        <dbReference type="EMBL" id="VDP74567.1"/>
    </source>
</evidence>
<dbReference type="AlphaFoldDB" id="A0A183ADS6"/>
<sequence>MDNAPWHNQAAVFSYVNLVRLPLYCSSMDQGVIWSLKCTLRKHLRGCILSLIENEQVIMKAEVDVLMDMRLVKKAGFKPTLIQSVMQPPKDKCDLIEDFTHYVSTDDRLFEEEIVYLEFMMEKWVTQNYWIKSLFKSSDEFVSNQAKNRKEDEYEAVSAPEAISMREAQTLLDQLKLFALANARSWGRSLECTIYLNSAFVDFQRRAKLRQTKIYDFSKNTYL</sequence>
<gene>
    <name evidence="1" type="ORF">ECPE_LOCUS5111</name>
</gene>
<evidence type="ECO:0000313" key="3">
    <source>
        <dbReference type="WBParaSite" id="ECPE_0000512301-mRNA-1"/>
    </source>
</evidence>
<name>A0A183ADS6_9TREM</name>
<accession>A0A183ADS6</accession>
<keyword evidence="2" id="KW-1185">Reference proteome</keyword>
<organism evidence="3">
    <name type="scientific">Echinostoma caproni</name>
    <dbReference type="NCBI Taxonomy" id="27848"/>
    <lineage>
        <taxon>Eukaryota</taxon>
        <taxon>Metazoa</taxon>
        <taxon>Spiralia</taxon>
        <taxon>Lophotrochozoa</taxon>
        <taxon>Platyhelminthes</taxon>
        <taxon>Trematoda</taxon>
        <taxon>Digenea</taxon>
        <taxon>Plagiorchiida</taxon>
        <taxon>Echinostomata</taxon>
        <taxon>Echinostomatoidea</taxon>
        <taxon>Echinostomatidae</taxon>
        <taxon>Echinostoma</taxon>
    </lineage>
</organism>
<reference evidence="1 2" key="2">
    <citation type="submission" date="2018-11" db="EMBL/GenBank/DDBJ databases">
        <authorList>
            <consortium name="Pathogen Informatics"/>
        </authorList>
    </citation>
    <scope>NUCLEOTIDE SEQUENCE [LARGE SCALE GENOMIC DNA]</scope>
    <source>
        <strain evidence="1 2">Egypt</strain>
    </source>
</reference>
<protein>
    <submittedName>
        <fullName evidence="3">DDE-1 domain-containing protein</fullName>
    </submittedName>
</protein>
<dbReference type="EMBL" id="UZAN01041957">
    <property type="protein sequence ID" value="VDP74567.1"/>
    <property type="molecule type" value="Genomic_DNA"/>
</dbReference>
<evidence type="ECO:0000313" key="2">
    <source>
        <dbReference type="Proteomes" id="UP000272942"/>
    </source>
</evidence>
<dbReference type="WBParaSite" id="ECPE_0000512301-mRNA-1">
    <property type="protein sequence ID" value="ECPE_0000512301-mRNA-1"/>
    <property type="gene ID" value="ECPE_0000512301"/>
</dbReference>